<dbReference type="CDD" id="cd01335">
    <property type="entry name" value="Radical_SAM"/>
    <property type="match status" value="1"/>
</dbReference>
<evidence type="ECO:0000256" key="4">
    <source>
        <dbReference type="ARBA" id="ARBA00022679"/>
    </source>
</evidence>
<accession>A0A7V3KN70</accession>
<gene>
    <name evidence="13" type="primary">miaB</name>
    <name evidence="13" type="ORF">ENV38_02340</name>
</gene>
<dbReference type="Pfam" id="PF01938">
    <property type="entry name" value="TRAM"/>
    <property type="match status" value="1"/>
</dbReference>
<keyword evidence="7" id="KW-0408">Iron</keyword>
<evidence type="ECO:0000259" key="10">
    <source>
        <dbReference type="PROSITE" id="PS50926"/>
    </source>
</evidence>
<evidence type="ECO:0000259" key="12">
    <source>
        <dbReference type="PROSITE" id="PS51918"/>
    </source>
</evidence>
<dbReference type="Pfam" id="PF00919">
    <property type="entry name" value="UPF0004"/>
    <property type="match status" value="1"/>
</dbReference>
<dbReference type="PANTHER" id="PTHR43020:SF2">
    <property type="entry name" value="MITOCHONDRIAL TRNA METHYLTHIOTRANSFERASE CDK5RAP1"/>
    <property type="match status" value="1"/>
</dbReference>
<evidence type="ECO:0000256" key="3">
    <source>
        <dbReference type="ARBA" id="ARBA00022485"/>
    </source>
</evidence>
<comment type="cofactor">
    <cofactor evidence="1">
        <name>[4Fe-4S] cluster</name>
        <dbReference type="ChEBI" id="CHEBI:49883"/>
    </cofactor>
</comment>
<organism evidence="13">
    <name type="scientific">candidate division WOR-3 bacterium</name>
    <dbReference type="NCBI Taxonomy" id="2052148"/>
    <lineage>
        <taxon>Bacteria</taxon>
        <taxon>Bacteria division WOR-3</taxon>
    </lineage>
</organism>
<dbReference type="InterPro" id="IPR038135">
    <property type="entry name" value="Methylthiotransferase_N_sf"/>
</dbReference>
<dbReference type="GO" id="GO:0051539">
    <property type="term" value="F:4 iron, 4 sulfur cluster binding"/>
    <property type="evidence" value="ECO:0007669"/>
    <property type="project" value="UniProtKB-KW"/>
</dbReference>
<dbReference type="EC" id="2.8.4.3" evidence="9"/>
<dbReference type="EMBL" id="DTGD01000089">
    <property type="protein sequence ID" value="HGB35730.1"/>
    <property type="molecule type" value="Genomic_DNA"/>
</dbReference>
<evidence type="ECO:0000256" key="6">
    <source>
        <dbReference type="ARBA" id="ARBA00022723"/>
    </source>
</evidence>
<reference evidence="13" key="1">
    <citation type="journal article" date="2020" name="mSystems">
        <title>Genome- and Community-Level Interaction Insights into Carbon Utilization and Element Cycling Functions of Hydrothermarchaeota in Hydrothermal Sediment.</title>
        <authorList>
            <person name="Zhou Z."/>
            <person name="Liu Y."/>
            <person name="Xu W."/>
            <person name="Pan J."/>
            <person name="Luo Z.H."/>
            <person name="Li M."/>
        </authorList>
    </citation>
    <scope>NUCLEOTIDE SEQUENCE [LARGE SCALE GENOMIC DNA]</scope>
    <source>
        <strain evidence="13">SpSt-754</strain>
    </source>
</reference>
<dbReference type="InterPro" id="IPR006638">
    <property type="entry name" value="Elp3/MiaA/NifB-like_rSAM"/>
</dbReference>
<dbReference type="FunFam" id="3.80.30.20:FF:000001">
    <property type="entry name" value="tRNA-2-methylthio-N(6)-dimethylallyladenosine synthase 2"/>
    <property type="match status" value="1"/>
</dbReference>
<dbReference type="Pfam" id="PF04055">
    <property type="entry name" value="Radical_SAM"/>
    <property type="match status" value="1"/>
</dbReference>
<dbReference type="NCBIfam" id="TIGR01574">
    <property type="entry name" value="miaB-methiolase"/>
    <property type="match status" value="1"/>
</dbReference>
<dbReference type="PROSITE" id="PS01278">
    <property type="entry name" value="MTTASE_RADICAL"/>
    <property type="match status" value="1"/>
</dbReference>
<dbReference type="Gene3D" id="3.80.30.20">
    <property type="entry name" value="tm_1862 like domain"/>
    <property type="match status" value="1"/>
</dbReference>
<dbReference type="GO" id="GO:0005829">
    <property type="term" value="C:cytosol"/>
    <property type="evidence" value="ECO:0007669"/>
    <property type="project" value="TreeGrafter"/>
</dbReference>
<comment type="function">
    <text evidence="2">Catalyzes the methylthiolation of N6-(dimethylallyl)adenosine (i(6)A), leading to the formation of 2-methylthio-N6-(dimethylallyl)adenosine (ms(2)i(6)A) at position 37 in tRNAs that read codons beginning with uridine.</text>
</comment>
<dbReference type="InterPro" id="IPR002792">
    <property type="entry name" value="TRAM_dom"/>
</dbReference>
<protein>
    <recommendedName>
        <fullName evidence="9">tRNA-2-methylthio-N(6)-dimethylallyladenosine synthase</fullName>
        <ecNumber evidence="9">2.8.4.3</ecNumber>
    </recommendedName>
</protein>
<dbReference type="InterPro" id="IPR023404">
    <property type="entry name" value="rSAM_horseshoe"/>
</dbReference>
<dbReference type="PROSITE" id="PS51918">
    <property type="entry name" value="RADICAL_SAM"/>
    <property type="match status" value="1"/>
</dbReference>
<dbReference type="InterPro" id="IPR058240">
    <property type="entry name" value="rSAM_sf"/>
</dbReference>
<comment type="caution">
    <text evidence="13">The sequence shown here is derived from an EMBL/GenBank/DDBJ whole genome shotgun (WGS) entry which is preliminary data.</text>
</comment>
<evidence type="ECO:0000256" key="9">
    <source>
        <dbReference type="ARBA" id="ARBA00033765"/>
    </source>
</evidence>
<dbReference type="SFLD" id="SFLDG01061">
    <property type="entry name" value="methylthiotransferase"/>
    <property type="match status" value="1"/>
</dbReference>
<evidence type="ECO:0000256" key="1">
    <source>
        <dbReference type="ARBA" id="ARBA00001966"/>
    </source>
</evidence>
<dbReference type="GO" id="GO:0035597">
    <property type="term" value="F:tRNA-2-methylthio-N(6)-dimethylallyladenosine(37) synthase activity"/>
    <property type="evidence" value="ECO:0007669"/>
    <property type="project" value="UniProtKB-EC"/>
</dbReference>
<evidence type="ECO:0000256" key="7">
    <source>
        <dbReference type="ARBA" id="ARBA00023004"/>
    </source>
</evidence>
<keyword evidence="5" id="KW-0949">S-adenosyl-L-methionine</keyword>
<dbReference type="InterPro" id="IPR007197">
    <property type="entry name" value="rSAM"/>
</dbReference>
<evidence type="ECO:0000256" key="2">
    <source>
        <dbReference type="ARBA" id="ARBA00003234"/>
    </source>
</evidence>
<dbReference type="InterPro" id="IPR013848">
    <property type="entry name" value="Methylthiotransferase_N"/>
</dbReference>
<keyword evidence="6" id="KW-0479">Metal-binding</keyword>
<dbReference type="InterPro" id="IPR005839">
    <property type="entry name" value="Methylthiotransferase"/>
</dbReference>
<feature type="domain" description="Radical SAM core" evidence="12">
    <location>
        <begin position="106"/>
        <end position="336"/>
    </location>
</feature>
<keyword evidence="4 13" id="KW-0808">Transferase</keyword>
<dbReference type="PROSITE" id="PS51449">
    <property type="entry name" value="MTTASE_N"/>
    <property type="match status" value="1"/>
</dbReference>
<proteinExistence type="predicted"/>
<feature type="domain" description="MTTase N-terminal" evidence="11">
    <location>
        <begin position="1"/>
        <end position="87"/>
    </location>
</feature>
<evidence type="ECO:0000313" key="13">
    <source>
        <dbReference type="EMBL" id="HGB35730.1"/>
    </source>
</evidence>
<dbReference type="Gene3D" id="3.40.50.12160">
    <property type="entry name" value="Methylthiotransferase, N-terminal domain"/>
    <property type="match status" value="1"/>
</dbReference>
<evidence type="ECO:0000256" key="8">
    <source>
        <dbReference type="ARBA" id="ARBA00023014"/>
    </source>
</evidence>
<dbReference type="InterPro" id="IPR020612">
    <property type="entry name" value="Methylthiotransferase_CS"/>
</dbReference>
<name>A0A7V3KN70_UNCW3</name>
<dbReference type="SFLD" id="SFLDG01082">
    <property type="entry name" value="B12-binding_domain_containing"/>
    <property type="match status" value="1"/>
</dbReference>
<dbReference type="AlphaFoldDB" id="A0A7V3KN70"/>
<dbReference type="PANTHER" id="PTHR43020">
    <property type="entry name" value="CDK5 REGULATORY SUBUNIT-ASSOCIATED PROTEIN 1"/>
    <property type="match status" value="1"/>
</dbReference>
<sequence>MMRKEGFISVEKPEKADIVIINTCSVRGKPEQKGIEVAKYYKKRGKYVVLIGCTAQQKGEELLGVSDLVVGTRNFQIIPEAIKNSFSGRSFLELKTACNFNFLGRSIRKILEYVVIQEGCDNFCSYCVVPYTRGREYSRSPEEILEELRYAEERGALEVTLLGQNVNSYYYKGIDFADLLKFIDERTNIPRIYFTTSHPRDMSLKVIEVVKNARHVKPWFHLPLQSGSTKVLKDMNRGYTKEEYLELAQYIREKIPSASITTDLMVGFPTETEEDFEETLDVVRKVKFDNAYMFIYSPRNPSPAYFRYKDKVIDEEVSGKRLRRLIAEVNRNIYERRKLMLGREYEILIYGPSKKSSKYSKGKTENNITVVVPGVFEEGEFIRVRIEKIVGLTAIGELVAAKVR</sequence>
<keyword evidence="8" id="KW-0411">Iron-sulfur</keyword>
<dbReference type="SFLD" id="SFLDS00029">
    <property type="entry name" value="Radical_SAM"/>
    <property type="match status" value="1"/>
</dbReference>
<feature type="domain" description="TRAM" evidence="10">
    <location>
        <begin position="338"/>
        <end position="400"/>
    </location>
</feature>
<evidence type="ECO:0000259" key="11">
    <source>
        <dbReference type="PROSITE" id="PS51449"/>
    </source>
</evidence>
<dbReference type="GO" id="GO:0046872">
    <property type="term" value="F:metal ion binding"/>
    <property type="evidence" value="ECO:0007669"/>
    <property type="project" value="UniProtKB-KW"/>
</dbReference>
<dbReference type="PROSITE" id="PS50926">
    <property type="entry name" value="TRAM"/>
    <property type="match status" value="1"/>
</dbReference>
<evidence type="ECO:0000256" key="5">
    <source>
        <dbReference type="ARBA" id="ARBA00022691"/>
    </source>
</evidence>
<dbReference type="SMART" id="SM00729">
    <property type="entry name" value="Elp3"/>
    <property type="match status" value="1"/>
</dbReference>
<dbReference type="NCBIfam" id="TIGR00089">
    <property type="entry name" value="MiaB/RimO family radical SAM methylthiotransferase"/>
    <property type="match status" value="1"/>
</dbReference>
<keyword evidence="3" id="KW-0004">4Fe-4S</keyword>
<dbReference type="SUPFAM" id="SSF102114">
    <property type="entry name" value="Radical SAM enzymes"/>
    <property type="match status" value="1"/>
</dbReference>